<reference evidence="2" key="1">
    <citation type="journal article" date="2022" name="bioRxiv">
        <title>Sequencing and chromosome-scale assembly of the giantPleurodeles waltlgenome.</title>
        <authorList>
            <person name="Brown T."/>
            <person name="Elewa A."/>
            <person name="Iarovenko S."/>
            <person name="Subramanian E."/>
            <person name="Araus A.J."/>
            <person name="Petzold A."/>
            <person name="Susuki M."/>
            <person name="Suzuki K.-i.T."/>
            <person name="Hayashi T."/>
            <person name="Toyoda A."/>
            <person name="Oliveira C."/>
            <person name="Osipova E."/>
            <person name="Leigh N.D."/>
            <person name="Simon A."/>
            <person name="Yun M.H."/>
        </authorList>
    </citation>
    <scope>NUCLEOTIDE SEQUENCE</scope>
    <source>
        <strain evidence="2">20211129_DDA</strain>
        <tissue evidence="2">Liver</tissue>
    </source>
</reference>
<keyword evidence="3" id="KW-1185">Reference proteome</keyword>
<evidence type="ECO:0000313" key="3">
    <source>
        <dbReference type="Proteomes" id="UP001066276"/>
    </source>
</evidence>
<evidence type="ECO:0000256" key="1">
    <source>
        <dbReference type="SAM" id="MobiDB-lite"/>
    </source>
</evidence>
<sequence length="68" mass="7225">MESREKERKKKSGEAAEDGEEQLEDGAGGQEATETGTPIGGSWIQDRSITATCGIGTRRGKEETGTPQ</sequence>
<accession>A0AAV7Q3H1</accession>
<protein>
    <submittedName>
        <fullName evidence="2">Uncharacterized protein</fullName>
    </submittedName>
</protein>
<feature type="region of interest" description="Disordered" evidence="1">
    <location>
        <begin position="1"/>
        <end position="68"/>
    </location>
</feature>
<organism evidence="2 3">
    <name type="scientific">Pleurodeles waltl</name>
    <name type="common">Iberian ribbed newt</name>
    <dbReference type="NCBI Taxonomy" id="8319"/>
    <lineage>
        <taxon>Eukaryota</taxon>
        <taxon>Metazoa</taxon>
        <taxon>Chordata</taxon>
        <taxon>Craniata</taxon>
        <taxon>Vertebrata</taxon>
        <taxon>Euteleostomi</taxon>
        <taxon>Amphibia</taxon>
        <taxon>Batrachia</taxon>
        <taxon>Caudata</taxon>
        <taxon>Salamandroidea</taxon>
        <taxon>Salamandridae</taxon>
        <taxon>Pleurodelinae</taxon>
        <taxon>Pleurodeles</taxon>
    </lineage>
</organism>
<feature type="compositionally biased region" description="Acidic residues" evidence="1">
    <location>
        <begin position="15"/>
        <end position="24"/>
    </location>
</feature>
<comment type="caution">
    <text evidence="2">The sequence shown here is derived from an EMBL/GenBank/DDBJ whole genome shotgun (WGS) entry which is preliminary data.</text>
</comment>
<dbReference type="EMBL" id="JANPWB010000010">
    <property type="protein sequence ID" value="KAJ1133765.1"/>
    <property type="molecule type" value="Genomic_DNA"/>
</dbReference>
<dbReference type="Proteomes" id="UP001066276">
    <property type="component" value="Chromosome 6"/>
</dbReference>
<gene>
    <name evidence="2" type="ORF">NDU88_000241</name>
</gene>
<evidence type="ECO:0000313" key="2">
    <source>
        <dbReference type="EMBL" id="KAJ1133765.1"/>
    </source>
</evidence>
<dbReference type="AlphaFoldDB" id="A0AAV7Q3H1"/>
<feature type="compositionally biased region" description="Basic and acidic residues" evidence="1">
    <location>
        <begin position="59"/>
        <end position="68"/>
    </location>
</feature>
<name>A0AAV7Q3H1_PLEWA</name>
<proteinExistence type="predicted"/>